<dbReference type="EMBL" id="MT118723">
    <property type="protein sequence ID" value="QJC58223.1"/>
    <property type="molecule type" value="Genomic_DNA"/>
</dbReference>
<evidence type="ECO:0000313" key="1">
    <source>
        <dbReference type="EMBL" id="QJC58223.1"/>
    </source>
</evidence>
<sequence>MSESMSYEGASHAAGVVLARPDVSALRTKHGAWIGVGSASFTIKGAAAFGVVSTLLDRSDGSRTGDDLVGAFPAGSRAAVSRVLDALVAHRCVTVLDAPIAHQVTVKGPAAEWLIPFFSQLTDEPVRALDRVLATTLHLYGGADWLARLRQLLAGSPLFGLKTEYHTVSHEDPLPRWEGAGLAVIDADSLPYERTVRLQDALLDRGVPHGIVGETGRRHWILWSDDKSTGCWACLCQYGRTARPGAPAGTVSAAPDDFTAAAVIHAIYQRTAGLGEHTAAAVSMPLDASLPTVKPHPAWSAAGCRCHRAVVPPATGDRRDDATEALVRRNIVSPDDDSRLDDDHGHIIDVLAGWTDEFVGPFRYLDGGDLPQVPFGQARATFLVGPAERHEITAATLSSREALYQAALNSLELFAARHDGPRPNLSAGWTLDEAVYRALLRQSMLTPADDAALVPLSDDDLGHDECAAFSRYIQRGVERTAGCEALQWSGTRLPSGIHRVLGRATGKTVTQGAGACYAEAVSMALLRLVNDDSALVPLNPHFRDWAEVWRHIARPRCTEVTAQTVPFARRQVRLVEMA</sequence>
<organism evidence="1">
    <name type="scientific">Streptomyces viridochromogenes</name>
    <dbReference type="NCBI Taxonomy" id="1938"/>
    <lineage>
        <taxon>Bacteria</taxon>
        <taxon>Bacillati</taxon>
        <taxon>Actinomycetota</taxon>
        <taxon>Actinomycetes</taxon>
        <taxon>Kitasatosporales</taxon>
        <taxon>Streptomycetaceae</taxon>
        <taxon>Streptomyces</taxon>
    </lineage>
</organism>
<gene>
    <name evidence="1" type="primary">sulB</name>
</gene>
<reference evidence="1" key="1">
    <citation type="journal article" date="2020" name="J. Am. Chem. Soc.">
        <title>A Heterotrimeric Dehydrogenase Complex Functions with Two Distinct YcaO Proteins to Install the Five Azole Heterocycles in the Thirty Five-Membered Thiopeptide Antibiotics Sulfomycins.</title>
        <authorList>
            <person name="Du Y."/>
            <person name="Qiu Y."/>
            <person name="Meng X."/>
            <person name="Feng J."/>
            <person name="Tao J."/>
            <person name="Liu W."/>
        </authorList>
    </citation>
    <scope>NUCLEOTIDE SEQUENCE</scope>
    <source>
        <strain evidence="1">ATCC 29776</strain>
    </source>
</reference>
<proteinExistence type="predicted"/>
<accession>A0A6M3QDJ6</accession>
<protein>
    <submittedName>
        <fullName evidence="1">SulB</fullName>
    </submittedName>
</protein>
<dbReference type="AlphaFoldDB" id="A0A6M3QDJ6"/>
<name>A0A6M3QDJ6_STRVR</name>